<sequence length="140" mass="16367">MKSVEKLRIYGLKNIYFNRMLETMYQYMPNVEDIGGVTTSDDTIEALCEFLSTFQRLHRIDMVYDGMMWEEKFRAGLGVMRQYCPLMDNVTLWALGDAYYDKWTAVRESTDAMGVGSWTWKVDNCKECTRHEEISPALLS</sequence>
<evidence type="ECO:0000313" key="2">
    <source>
        <dbReference type="Proteomes" id="UP000076722"/>
    </source>
</evidence>
<name>A0A164MMI1_9AGAM</name>
<reference evidence="1 2" key="1">
    <citation type="journal article" date="2016" name="Mol. Biol. Evol.">
        <title>Comparative Genomics of Early-Diverging Mushroom-Forming Fungi Provides Insights into the Origins of Lignocellulose Decay Capabilities.</title>
        <authorList>
            <person name="Nagy L.G."/>
            <person name="Riley R."/>
            <person name="Tritt A."/>
            <person name="Adam C."/>
            <person name="Daum C."/>
            <person name="Floudas D."/>
            <person name="Sun H."/>
            <person name="Yadav J.S."/>
            <person name="Pangilinan J."/>
            <person name="Larsson K.H."/>
            <person name="Matsuura K."/>
            <person name="Barry K."/>
            <person name="Labutti K."/>
            <person name="Kuo R."/>
            <person name="Ohm R.A."/>
            <person name="Bhattacharya S.S."/>
            <person name="Shirouzu T."/>
            <person name="Yoshinaga Y."/>
            <person name="Martin F.M."/>
            <person name="Grigoriev I.V."/>
            <person name="Hibbett D.S."/>
        </authorList>
    </citation>
    <scope>NUCLEOTIDE SEQUENCE [LARGE SCALE GENOMIC DNA]</scope>
    <source>
        <strain evidence="1 2">HHB9708</strain>
    </source>
</reference>
<dbReference type="EMBL" id="KV419465">
    <property type="protein sequence ID" value="KZS86850.1"/>
    <property type="molecule type" value="Genomic_DNA"/>
</dbReference>
<organism evidence="1 2">
    <name type="scientific">Sistotremastrum niveocremeum HHB9708</name>
    <dbReference type="NCBI Taxonomy" id="1314777"/>
    <lineage>
        <taxon>Eukaryota</taxon>
        <taxon>Fungi</taxon>
        <taxon>Dikarya</taxon>
        <taxon>Basidiomycota</taxon>
        <taxon>Agaricomycotina</taxon>
        <taxon>Agaricomycetes</taxon>
        <taxon>Sistotremastrales</taxon>
        <taxon>Sistotremastraceae</taxon>
        <taxon>Sertulicium</taxon>
        <taxon>Sertulicium niveocremeum</taxon>
    </lineage>
</organism>
<protein>
    <submittedName>
        <fullName evidence="1">Uncharacterized protein</fullName>
    </submittedName>
</protein>
<evidence type="ECO:0000313" key="1">
    <source>
        <dbReference type="EMBL" id="KZS86850.1"/>
    </source>
</evidence>
<accession>A0A164MMI1</accession>
<keyword evidence="2" id="KW-1185">Reference proteome</keyword>
<proteinExistence type="predicted"/>
<dbReference type="Proteomes" id="UP000076722">
    <property type="component" value="Unassembled WGS sequence"/>
</dbReference>
<dbReference type="AlphaFoldDB" id="A0A164MMI1"/>
<gene>
    <name evidence="1" type="ORF">SISNIDRAFT_461439</name>
</gene>